<dbReference type="PANTHER" id="PTHR13555">
    <property type="entry name" value="C2H2 ZINC FINGER CGI-62-RELATED"/>
    <property type="match status" value="1"/>
</dbReference>
<accession>A0AA36GTF1</accession>
<dbReference type="PANTHER" id="PTHR13555:SF68">
    <property type="entry name" value="ZINC FINGER PROTEIN 474"/>
    <property type="match status" value="1"/>
</dbReference>
<keyword evidence="2" id="KW-0677">Repeat</keyword>
<sequence length="143" mass="16174">MQIFVQALDPLSIEKKKPSGAKPPVICYICGRQFGSMSIGIHEPKCLEKFHMANNKLPKSQRRPEPKRPTVILDESGAVDEEATNEARWENAQDLLVQCEHCGRRFAEDRIPVHQRSCTAENPAKPVDKPKRKSRSLSKKRTG</sequence>
<keyword evidence="3 5" id="KW-0863">Zinc-finger</keyword>
<dbReference type="InterPro" id="IPR026319">
    <property type="entry name" value="ZC2HC1A/B-like"/>
</dbReference>
<dbReference type="AlphaFoldDB" id="A0AA36GTF1"/>
<feature type="compositionally biased region" description="Basic residues" evidence="6">
    <location>
        <begin position="130"/>
        <end position="143"/>
    </location>
</feature>
<dbReference type="Gene3D" id="3.30.160.60">
    <property type="entry name" value="Classic Zinc Finger"/>
    <property type="match status" value="2"/>
</dbReference>
<keyword evidence="4" id="KW-0862">Zinc</keyword>
<dbReference type="EMBL" id="CATQJL010000223">
    <property type="protein sequence ID" value="CAJ0597794.1"/>
    <property type="molecule type" value="Genomic_DNA"/>
</dbReference>
<evidence type="ECO:0000313" key="9">
    <source>
        <dbReference type="Proteomes" id="UP001176961"/>
    </source>
</evidence>
<evidence type="ECO:0000256" key="3">
    <source>
        <dbReference type="ARBA" id="ARBA00022771"/>
    </source>
</evidence>
<evidence type="ECO:0000313" key="8">
    <source>
        <dbReference type="EMBL" id="CAJ0597794.1"/>
    </source>
</evidence>
<gene>
    <name evidence="8" type="ORF">CYNAS_LOCUS9777</name>
</gene>
<reference evidence="8" key="1">
    <citation type="submission" date="2023-07" db="EMBL/GenBank/DDBJ databases">
        <authorList>
            <consortium name="CYATHOMIX"/>
        </authorList>
    </citation>
    <scope>NUCLEOTIDE SEQUENCE</scope>
    <source>
        <strain evidence="8">N/A</strain>
    </source>
</reference>
<dbReference type="GO" id="GO:0008270">
    <property type="term" value="F:zinc ion binding"/>
    <property type="evidence" value="ECO:0007669"/>
    <property type="project" value="UniProtKB-KW"/>
</dbReference>
<dbReference type="Proteomes" id="UP001176961">
    <property type="component" value="Unassembled WGS sequence"/>
</dbReference>
<evidence type="ECO:0000256" key="6">
    <source>
        <dbReference type="SAM" id="MobiDB-lite"/>
    </source>
</evidence>
<feature type="region of interest" description="Disordered" evidence="6">
    <location>
        <begin position="113"/>
        <end position="143"/>
    </location>
</feature>
<evidence type="ECO:0000256" key="5">
    <source>
        <dbReference type="PROSITE-ProRule" id="PRU01371"/>
    </source>
</evidence>
<name>A0AA36GTF1_CYLNA</name>
<comment type="caution">
    <text evidence="8">The sequence shown here is derived from an EMBL/GenBank/DDBJ whole genome shotgun (WGS) entry which is preliminary data.</text>
</comment>
<dbReference type="Pfam" id="PF13913">
    <property type="entry name" value="zf-C2HC_2"/>
    <property type="match status" value="2"/>
</dbReference>
<keyword evidence="1" id="KW-0479">Metal-binding</keyword>
<dbReference type="InterPro" id="IPR049899">
    <property type="entry name" value="Znf_C2HC_C3H"/>
</dbReference>
<evidence type="ECO:0000256" key="2">
    <source>
        <dbReference type="ARBA" id="ARBA00022737"/>
    </source>
</evidence>
<protein>
    <recommendedName>
        <fullName evidence="7">C2HC/C3H-type domain-containing protein</fullName>
    </recommendedName>
</protein>
<feature type="domain" description="C2HC/C3H-type" evidence="7">
    <location>
        <begin position="23"/>
        <end position="52"/>
    </location>
</feature>
<feature type="domain" description="C2HC/C3H-type" evidence="7">
    <location>
        <begin position="95"/>
        <end position="124"/>
    </location>
</feature>
<dbReference type="PROSITE" id="PS52027">
    <property type="entry name" value="ZF_C2HC_C3H"/>
    <property type="match status" value="2"/>
</dbReference>
<evidence type="ECO:0000259" key="7">
    <source>
        <dbReference type="PROSITE" id="PS52027"/>
    </source>
</evidence>
<organism evidence="8 9">
    <name type="scientific">Cylicocyclus nassatus</name>
    <name type="common">Nematode worm</name>
    <dbReference type="NCBI Taxonomy" id="53992"/>
    <lineage>
        <taxon>Eukaryota</taxon>
        <taxon>Metazoa</taxon>
        <taxon>Ecdysozoa</taxon>
        <taxon>Nematoda</taxon>
        <taxon>Chromadorea</taxon>
        <taxon>Rhabditida</taxon>
        <taxon>Rhabditina</taxon>
        <taxon>Rhabditomorpha</taxon>
        <taxon>Strongyloidea</taxon>
        <taxon>Strongylidae</taxon>
        <taxon>Cylicocyclus</taxon>
    </lineage>
</organism>
<keyword evidence="9" id="KW-1185">Reference proteome</keyword>
<proteinExistence type="predicted"/>
<evidence type="ECO:0000256" key="1">
    <source>
        <dbReference type="ARBA" id="ARBA00022723"/>
    </source>
</evidence>
<evidence type="ECO:0000256" key="4">
    <source>
        <dbReference type="ARBA" id="ARBA00022833"/>
    </source>
</evidence>